<evidence type="ECO:0000256" key="17">
    <source>
        <dbReference type="SAM" id="Phobius"/>
    </source>
</evidence>
<keyword evidence="7 17" id="KW-0812">Transmembrane</keyword>
<dbReference type="CDD" id="cd05674">
    <property type="entry name" value="M20_yscS"/>
    <property type="match status" value="1"/>
</dbReference>
<dbReference type="PANTHER" id="PTHR45962">
    <property type="entry name" value="N-FATTY-ACYL-AMINO ACID SYNTHASE/HYDROLASE PM20D1"/>
    <property type="match status" value="1"/>
</dbReference>
<keyword evidence="11" id="KW-0832">Ubl conjugation</keyword>
<feature type="domain" description="Peptidase M20 dimerisation" evidence="18">
    <location>
        <begin position="279"/>
        <end position="427"/>
    </location>
</feature>
<evidence type="ECO:0000256" key="8">
    <source>
        <dbReference type="ARBA" id="ARBA00022723"/>
    </source>
</evidence>
<evidence type="ECO:0000256" key="14">
    <source>
        <dbReference type="ARBA" id="ARBA00023180"/>
    </source>
</evidence>
<dbReference type="OMA" id="TIDSWTH"/>
<keyword evidence="4" id="KW-1017">Isopeptide bond</keyword>
<dbReference type="Pfam" id="PF07687">
    <property type="entry name" value="M20_dimer"/>
    <property type="match status" value="1"/>
</dbReference>
<sequence length="570" mass="63121">MSDYEPIEGTKTPLSFRRSKKLILTLLLAVSTVIGISTLAIRATHHRQQTCSNCGKYQPIEPAFNKSLDEILYDKDYKKSLVDKLTGAIRIPTEVFDNTPAPSVDIKPWKHFLELHDYLQEQFPVVYENVKVEKIDQIGLLYTWEGSEKSLKPLILMAHQDVVPVDPQTLDSWSHPPYEGFYDEETDVIYGRGSADIKSLVITHLETVEKLIKDGFQPKRTVLISLGCDEEAAGACAAKISQHIYDRYGPDSIYAILDEGGSVAELPGGEFLGVPVSTEKGYLDAEITLFTPGGHSSVPPDHTSIGILSELIVELEGDRYEIFVGEDNPALNALQCFLENTPNDSHRLRDLISSGNLKKAAEELDKIPEFKYLFKTSQAIDMISGGIKANALPESVTVLVNNRIAIHSSVNETLNHILRHVKEKADKFELGIEIVNGRASEAQNATVIKPETPNGHFVVRLIDPLEPAPLSSSSNEVWDIMAGTTVNTYQQKLFSNGSNVYVTPALGTGNTDTKSYWALTKNIYRYSGALLVEDSREHTVDEKTTGKSVISGVAFMYQFIVNVDKYAKGT</sequence>
<comment type="cofactor">
    <cofactor evidence="1">
        <name>Zn(2+)</name>
        <dbReference type="ChEBI" id="CHEBI:29105"/>
    </cofactor>
</comment>
<dbReference type="PIRSF" id="PIRSF037217">
    <property type="entry name" value="Carboxypeptidase_S"/>
    <property type="match status" value="1"/>
</dbReference>
<dbReference type="Gene3D" id="3.40.630.10">
    <property type="entry name" value="Zn peptidases"/>
    <property type="match status" value="1"/>
</dbReference>
<dbReference type="GO" id="GO:0016020">
    <property type="term" value="C:membrane"/>
    <property type="evidence" value="ECO:0007669"/>
    <property type="project" value="UniProtKB-SubCell"/>
</dbReference>
<dbReference type="InterPro" id="IPR011650">
    <property type="entry name" value="Peptidase_M20_dimer"/>
</dbReference>
<evidence type="ECO:0000256" key="2">
    <source>
        <dbReference type="ARBA" id="ARBA00004167"/>
    </source>
</evidence>
<dbReference type="Pfam" id="PF01546">
    <property type="entry name" value="Peptidase_M20"/>
    <property type="match status" value="1"/>
</dbReference>
<evidence type="ECO:0000256" key="7">
    <source>
        <dbReference type="ARBA" id="ARBA00022692"/>
    </source>
</evidence>
<dbReference type="Proteomes" id="UP000190831">
    <property type="component" value="Chromosome C"/>
</dbReference>
<keyword evidence="12 17" id="KW-1133">Transmembrane helix</keyword>
<keyword evidence="10 16" id="KW-0862">Zinc</keyword>
<evidence type="ECO:0000256" key="4">
    <source>
        <dbReference type="ARBA" id="ARBA00022499"/>
    </source>
</evidence>
<keyword evidence="8 16" id="KW-0479">Metal-binding</keyword>
<dbReference type="AlphaFoldDB" id="A0A1G4M9J5"/>
<keyword evidence="13 17" id="KW-0472">Membrane</keyword>
<dbReference type="GO" id="GO:0051603">
    <property type="term" value="P:proteolysis involved in protein catabolic process"/>
    <property type="evidence" value="ECO:0007669"/>
    <property type="project" value="TreeGrafter"/>
</dbReference>
<evidence type="ECO:0000256" key="15">
    <source>
        <dbReference type="PIRSR" id="PIRSR037217-1"/>
    </source>
</evidence>
<dbReference type="PANTHER" id="PTHR45962:SF1">
    <property type="entry name" value="N-FATTY-ACYL-AMINO ACID SYNTHASE_HYDROLASE PM20D1"/>
    <property type="match status" value="1"/>
</dbReference>
<evidence type="ECO:0000313" key="19">
    <source>
        <dbReference type="EMBL" id="SCW00517.1"/>
    </source>
</evidence>
<evidence type="ECO:0000256" key="11">
    <source>
        <dbReference type="ARBA" id="ARBA00022843"/>
    </source>
</evidence>
<feature type="active site" description="Proton acceptor" evidence="15">
    <location>
        <position position="230"/>
    </location>
</feature>
<dbReference type="SUPFAM" id="SSF55031">
    <property type="entry name" value="Bacterial exopeptidase dimerisation domain"/>
    <property type="match status" value="1"/>
</dbReference>
<reference evidence="19 20" key="1">
    <citation type="submission" date="2016-03" db="EMBL/GenBank/DDBJ databases">
        <authorList>
            <person name="Devillers H."/>
        </authorList>
    </citation>
    <scope>NUCLEOTIDE SEQUENCE [LARGE SCALE GENOMIC DNA]</scope>
    <source>
        <strain evidence="19">CBS 6772</strain>
    </source>
</reference>
<feature type="binding site" evidence="16">
    <location>
        <position position="196"/>
    </location>
    <ligand>
        <name>Zn(2+)</name>
        <dbReference type="ChEBI" id="CHEBI:29105"/>
        <label>2</label>
    </ligand>
</feature>
<organism evidence="19 20">
    <name type="scientific">Lachancea fermentati</name>
    <name type="common">Zygosaccharomyces fermentati</name>
    <dbReference type="NCBI Taxonomy" id="4955"/>
    <lineage>
        <taxon>Eukaryota</taxon>
        <taxon>Fungi</taxon>
        <taxon>Dikarya</taxon>
        <taxon>Ascomycota</taxon>
        <taxon>Saccharomycotina</taxon>
        <taxon>Saccharomycetes</taxon>
        <taxon>Saccharomycetales</taxon>
        <taxon>Saccharomycetaceae</taxon>
        <taxon>Lachancea</taxon>
    </lineage>
</organism>
<feature type="transmembrane region" description="Helical" evidence="17">
    <location>
        <begin position="21"/>
        <end position="41"/>
    </location>
</feature>
<proteinExistence type="inferred from homology"/>
<dbReference type="STRING" id="4955.A0A1G4M9J5"/>
<feature type="active site" evidence="15">
    <location>
        <position position="161"/>
    </location>
</feature>
<accession>A0A1G4M9J5</accession>
<keyword evidence="6" id="KW-0645">Protease</keyword>
<evidence type="ECO:0000256" key="9">
    <source>
        <dbReference type="ARBA" id="ARBA00022801"/>
    </source>
</evidence>
<dbReference type="InterPro" id="IPR002933">
    <property type="entry name" value="Peptidase_M20"/>
</dbReference>
<evidence type="ECO:0000256" key="16">
    <source>
        <dbReference type="PIRSR" id="PIRSR037217-2"/>
    </source>
</evidence>
<comment type="similarity">
    <text evidence="3">Belongs to the peptidase M20A family.</text>
</comment>
<dbReference type="OrthoDB" id="3064516at2759"/>
<gene>
    <name evidence="19" type="ORF">LAFE_0C05930G</name>
</gene>
<keyword evidence="5" id="KW-0121">Carboxypeptidase</keyword>
<evidence type="ECO:0000256" key="13">
    <source>
        <dbReference type="ARBA" id="ARBA00023136"/>
    </source>
</evidence>
<dbReference type="GO" id="GO:0046872">
    <property type="term" value="F:metal ion binding"/>
    <property type="evidence" value="ECO:0007669"/>
    <property type="project" value="UniProtKB-KW"/>
</dbReference>
<dbReference type="FunFam" id="3.40.630.10:FF:000098">
    <property type="entry name" value="Gly-Xaa carboxypeptidase"/>
    <property type="match status" value="1"/>
</dbReference>
<evidence type="ECO:0000256" key="1">
    <source>
        <dbReference type="ARBA" id="ARBA00001947"/>
    </source>
</evidence>
<protein>
    <submittedName>
        <fullName evidence="19">LAFE_0C05930g1_1</fullName>
    </submittedName>
</protein>
<dbReference type="InterPro" id="IPR047177">
    <property type="entry name" value="Pept_M20A"/>
</dbReference>
<dbReference type="InterPro" id="IPR017141">
    <property type="entry name" value="Pept_M20_carboxypep"/>
</dbReference>
<evidence type="ECO:0000256" key="12">
    <source>
        <dbReference type="ARBA" id="ARBA00022989"/>
    </source>
</evidence>
<evidence type="ECO:0000256" key="5">
    <source>
        <dbReference type="ARBA" id="ARBA00022645"/>
    </source>
</evidence>
<keyword evidence="14" id="KW-0325">Glycoprotein</keyword>
<dbReference type="SUPFAM" id="SSF53187">
    <property type="entry name" value="Zn-dependent exopeptidases"/>
    <property type="match status" value="1"/>
</dbReference>
<dbReference type="EMBL" id="LT598485">
    <property type="protein sequence ID" value="SCW00517.1"/>
    <property type="molecule type" value="Genomic_DNA"/>
</dbReference>
<feature type="binding site" evidence="16">
    <location>
        <position position="538"/>
    </location>
    <ligand>
        <name>Zn(2+)</name>
        <dbReference type="ChEBI" id="CHEBI:29105"/>
        <label>1</label>
    </ligand>
</feature>
<feature type="binding site" evidence="16">
    <location>
        <position position="159"/>
    </location>
    <ligand>
        <name>Zn(2+)</name>
        <dbReference type="ChEBI" id="CHEBI:29105"/>
        <label>2</label>
    </ligand>
</feature>
<evidence type="ECO:0000259" key="18">
    <source>
        <dbReference type="Pfam" id="PF07687"/>
    </source>
</evidence>
<dbReference type="GO" id="GO:0004181">
    <property type="term" value="F:metallocarboxypeptidase activity"/>
    <property type="evidence" value="ECO:0007669"/>
    <property type="project" value="InterPro"/>
</dbReference>
<comment type="subcellular location">
    <subcellularLocation>
        <location evidence="2">Membrane</location>
        <topology evidence="2">Single-pass membrane protein</topology>
    </subcellularLocation>
</comment>
<dbReference type="InterPro" id="IPR036264">
    <property type="entry name" value="Bact_exopeptidase_dim_dom"/>
</dbReference>
<keyword evidence="20" id="KW-1185">Reference proteome</keyword>
<evidence type="ECO:0000256" key="6">
    <source>
        <dbReference type="ARBA" id="ARBA00022670"/>
    </source>
</evidence>
<feature type="binding site" evidence="16">
    <location>
        <position position="231"/>
    </location>
    <ligand>
        <name>Zn(2+)</name>
        <dbReference type="ChEBI" id="CHEBI:29105"/>
        <label>1</label>
    </ligand>
</feature>
<dbReference type="GO" id="GO:0000328">
    <property type="term" value="C:fungal-type vacuole lumen"/>
    <property type="evidence" value="ECO:0007669"/>
    <property type="project" value="TreeGrafter"/>
</dbReference>
<dbReference type="Gene3D" id="3.30.70.360">
    <property type="match status" value="1"/>
</dbReference>
<keyword evidence="9" id="KW-0378">Hydrolase</keyword>
<evidence type="ECO:0000256" key="10">
    <source>
        <dbReference type="ARBA" id="ARBA00022833"/>
    </source>
</evidence>
<evidence type="ECO:0000256" key="3">
    <source>
        <dbReference type="ARBA" id="ARBA00006247"/>
    </source>
</evidence>
<name>A0A1G4M9J5_LACFM</name>
<feature type="binding site" evidence="16">
    <location>
        <position position="196"/>
    </location>
    <ligand>
        <name>Zn(2+)</name>
        <dbReference type="ChEBI" id="CHEBI:29105"/>
        <label>1</label>
    </ligand>
</feature>
<evidence type="ECO:0000313" key="20">
    <source>
        <dbReference type="Proteomes" id="UP000190831"/>
    </source>
</evidence>
<feature type="binding site" evidence="16">
    <location>
        <position position="258"/>
    </location>
    <ligand>
        <name>Zn(2+)</name>
        <dbReference type="ChEBI" id="CHEBI:29105"/>
        <label>2</label>
    </ligand>
</feature>